<evidence type="ECO:0000259" key="1">
    <source>
        <dbReference type="PROSITE" id="PS51186"/>
    </source>
</evidence>
<organism evidence="2 3">
    <name type="scientific">Comamonas squillarum</name>
    <dbReference type="NCBI Taxonomy" id="2977320"/>
    <lineage>
        <taxon>Bacteria</taxon>
        <taxon>Pseudomonadati</taxon>
        <taxon>Pseudomonadota</taxon>
        <taxon>Betaproteobacteria</taxon>
        <taxon>Burkholderiales</taxon>
        <taxon>Comamonadaceae</taxon>
        <taxon>Comamonas</taxon>
    </lineage>
</organism>
<dbReference type="InterPro" id="IPR016181">
    <property type="entry name" value="Acyl_CoA_acyltransferase"/>
</dbReference>
<dbReference type="Gene3D" id="3.40.630.30">
    <property type="match status" value="1"/>
</dbReference>
<dbReference type="Pfam" id="PF00583">
    <property type="entry name" value="Acetyltransf_1"/>
    <property type="match status" value="1"/>
</dbReference>
<sequence length="172" mass="19450">MPSELPAALQLGSLQLRQSLASDADFLRALYRDVRSDELALTGWPPEAIDAFCHSQFDFQRQHYRSYYPQALHYLVERDGQPVGRLIVDDSADALRVVDISLLAAQRSQGLGSVLLRWLCNHADAQQRPMALSVEPQNRARHLYGRLGFVQLPSDGLYWTMCREPAKTEPAE</sequence>
<accession>A0ABY5ZTR7</accession>
<feature type="domain" description="N-acetyltransferase" evidence="1">
    <location>
        <begin position="14"/>
        <end position="170"/>
    </location>
</feature>
<name>A0ABY5ZTR7_9BURK</name>
<evidence type="ECO:0000313" key="3">
    <source>
        <dbReference type="Proteomes" id="UP001058290"/>
    </source>
</evidence>
<keyword evidence="3" id="KW-1185">Reference proteome</keyword>
<dbReference type="SUPFAM" id="SSF55729">
    <property type="entry name" value="Acyl-CoA N-acyltransferases (Nat)"/>
    <property type="match status" value="1"/>
</dbReference>
<dbReference type="EMBL" id="CP104377">
    <property type="protein sequence ID" value="UXC17059.1"/>
    <property type="molecule type" value="Genomic_DNA"/>
</dbReference>
<protein>
    <submittedName>
        <fullName evidence="2">GNAT family N-acetyltransferase</fullName>
    </submittedName>
</protein>
<dbReference type="InterPro" id="IPR000182">
    <property type="entry name" value="GNAT_dom"/>
</dbReference>
<dbReference type="RefSeq" id="WP_182344072.1">
    <property type="nucleotide sequence ID" value="NZ_CP104377.1"/>
</dbReference>
<evidence type="ECO:0000313" key="2">
    <source>
        <dbReference type="EMBL" id="UXC17059.1"/>
    </source>
</evidence>
<dbReference type="CDD" id="cd04301">
    <property type="entry name" value="NAT_SF"/>
    <property type="match status" value="1"/>
</dbReference>
<gene>
    <name evidence="2" type="ORF">N4T19_15230</name>
</gene>
<dbReference type="Proteomes" id="UP001058290">
    <property type="component" value="Chromosome"/>
</dbReference>
<proteinExistence type="predicted"/>
<reference evidence="2" key="1">
    <citation type="submission" date="2022-09" db="EMBL/GenBank/DDBJ databases">
        <title>Bacterial diversity in gut of crayfish and pufferfish.</title>
        <authorList>
            <person name="Huang Y."/>
        </authorList>
    </citation>
    <scope>NUCLEOTIDE SEQUENCE</scope>
    <source>
        <strain evidence="2">PR12</strain>
    </source>
</reference>
<dbReference type="PROSITE" id="PS51186">
    <property type="entry name" value="GNAT"/>
    <property type="match status" value="1"/>
</dbReference>